<feature type="signal peptide" evidence="1">
    <location>
        <begin position="1"/>
        <end position="20"/>
    </location>
</feature>
<dbReference type="PANTHER" id="PTHR22642">
    <property type="entry name" value="IMIDAZOLONEPROPIONASE"/>
    <property type="match status" value="1"/>
</dbReference>
<dbReference type="STRING" id="1073574.GOARA_021_00820"/>
<organism evidence="3 4">
    <name type="scientific">Gordonia araii NBRC 100433</name>
    <dbReference type="NCBI Taxonomy" id="1073574"/>
    <lineage>
        <taxon>Bacteria</taxon>
        <taxon>Bacillati</taxon>
        <taxon>Actinomycetota</taxon>
        <taxon>Actinomycetes</taxon>
        <taxon>Mycobacteriales</taxon>
        <taxon>Gordoniaceae</taxon>
        <taxon>Gordonia</taxon>
    </lineage>
</organism>
<comment type="caution">
    <text evidence="3">The sequence shown here is derived from an EMBL/GenBank/DDBJ whole genome shotgun (WGS) entry which is preliminary data.</text>
</comment>
<accession>G7GZ20</accession>
<dbReference type="GO" id="GO:0016810">
    <property type="term" value="F:hydrolase activity, acting on carbon-nitrogen (but not peptide) bonds"/>
    <property type="evidence" value="ECO:0007669"/>
    <property type="project" value="InterPro"/>
</dbReference>
<dbReference type="InterPro" id="IPR011059">
    <property type="entry name" value="Metal-dep_hydrolase_composite"/>
</dbReference>
<evidence type="ECO:0000313" key="4">
    <source>
        <dbReference type="Proteomes" id="UP000035088"/>
    </source>
</evidence>
<dbReference type="Proteomes" id="UP000035088">
    <property type="component" value="Unassembled WGS sequence"/>
</dbReference>
<dbReference type="Gene3D" id="3.20.20.140">
    <property type="entry name" value="Metal-dependent hydrolases"/>
    <property type="match status" value="1"/>
</dbReference>
<keyword evidence="1" id="KW-0732">Signal</keyword>
<proteinExistence type="predicted"/>
<gene>
    <name evidence="3" type="ORF">GOARA_021_00820</name>
</gene>
<sequence>MRTGGRVLGILSAAMLLGVAAGCGTPDDSGEQGGATTVYVGTILTVDAQDTVAEAISVNDAGHIVKVGSERHVREGLPADVTTVRLDPGQVLAPGFIDPHMHLSLTIIQDLLGTNNIAPCLPPPYESRSTEECGRLADIGSALQSMTAAPADGKDDNEFILGMNLDPSRQQFVPGKCGTSGPTTFAQRPRDFLDACVSKDRPVLVLDQSGHLAYANGKAFEVVCGGQPTCAPPASVAEGGGSWVKDDKGEYTGVLEEFAGYQSFVAAMEKTHLAGLSEANPKKLVADHLPEVMKSIEKLRAAGLTTIADGGVQGRTQLDMDKLLTDGKEFPLRMTGVVTFDTANRDGITATGPGCDPKSDADCVLPKWLGAGGIKLWVDGSTQGCTAKLAPPISYRQGGHCDGAGEGRADVSGPDEIVKDLTDYWMAGNWRIQVHANGNGANRWMIEAIARLQLQKRATEPVLLIHHTVGDESVSADLAKLRRGEYEIDGKKVPELDVRVTHLIGHVGYWGDAFNNMLSPGAGENLDPVGYDKKYGTPWSLHSDSSVTPAKPLWFMQQAVTRQTWAYPDFAKSYVLGSQHRATAREALRAVTIEPANQHSMQKWIGSLEPGKVADFVVLGGNPLTVAPDKIGAIPVVNTYLGGVPTKK</sequence>
<dbReference type="Gene3D" id="2.30.40.10">
    <property type="entry name" value="Urease, subunit C, domain 1"/>
    <property type="match status" value="1"/>
</dbReference>
<dbReference type="SUPFAM" id="SSF51338">
    <property type="entry name" value="Composite domain of metallo-dependent hydrolases"/>
    <property type="match status" value="1"/>
</dbReference>
<dbReference type="EMBL" id="BAEE01000021">
    <property type="protein sequence ID" value="GAB08845.1"/>
    <property type="molecule type" value="Genomic_DNA"/>
</dbReference>
<dbReference type="PROSITE" id="PS51257">
    <property type="entry name" value="PROKAR_LIPOPROTEIN"/>
    <property type="match status" value="1"/>
</dbReference>
<reference evidence="3 4" key="1">
    <citation type="submission" date="2011-11" db="EMBL/GenBank/DDBJ databases">
        <title>Whole genome shotgun sequence of Gordonia araii NBRC 100433.</title>
        <authorList>
            <person name="Yoshida Y."/>
            <person name="Hosoyama A."/>
            <person name="Tsuchikane K."/>
            <person name="Katsumata H."/>
            <person name="Yamazaki S."/>
            <person name="Fujita N."/>
        </authorList>
    </citation>
    <scope>NUCLEOTIDE SEQUENCE [LARGE SCALE GENOMIC DNA]</scope>
    <source>
        <strain evidence="3 4">NBRC 100433</strain>
    </source>
</reference>
<evidence type="ECO:0000259" key="2">
    <source>
        <dbReference type="Pfam" id="PF07969"/>
    </source>
</evidence>
<dbReference type="PANTHER" id="PTHR22642:SF2">
    <property type="entry name" value="PROTEIN LONG AFTER FAR-RED 3"/>
    <property type="match status" value="1"/>
</dbReference>
<dbReference type="InterPro" id="IPR032466">
    <property type="entry name" value="Metal_Hydrolase"/>
</dbReference>
<dbReference type="SUPFAM" id="SSF51556">
    <property type="entry name" value="Metallo-dependent hydrolases"/>
    <property type="match status" value="1"/>
</dbReference>
<keyword evidence="4" id="KW-1185">Reference proteome</keyword>
<feature type="chain" id="PRO_5039119143" description="Amidohydrolase 3 domain-containing protein" evidence="1">
    <location>
        <begin position="21"/>
        <end position="648"/>
    </location>
</feature>
<protein>
    <recommendedName>
        <fullName evidence="2">Amidohydrolase 3 domain-containing protein</fullName>
    </recommendedName>
</protein>
<evidence type="ECO:0000256" key="1">
    <source>
        <dbReference type="SAM" id="SignalP"/>
    </source>
</evidence>
<name>G7GZ20_9ACTN</name>
<evidence type="ECO:0000313" key="3">
    <source>
        <dbReference type="EMBL" id="GAB08845.1"/>
    </source>
</evidence>
<dbReference type="AlphaFoldDB" id="G7GZ20"/>
<feature type="domain" description="Amidohydrolase 3" evidence="2">
    <location>
        <begin position="189"/>
        <end position="645"/>
    </location>
</feature>
<dbReference type="InterPro" id="IPR013108">
    <property type="entry name" value="Amidohydro_3"/>
</dbReference>
<dbReference type="Pfam" id="PF07969">
    <property type="entry name" value="Amidohydro_3"/>
    <property type="match status" value="1"/>
</dbReference>
<dbReference type="Gene3D" id="3.10.310.70">
    <property type="match status" value="1"/>
</dbReference>